<dbReference type="OMA" id="PFLRRIC"/>
<sequence>MLKINASGIAQRTSTPISSALARSQRLPSSVSLEAYGPRRQATRYARLSDAECKAITDAFNSPAMHLDTIRTSGIRLAGQKFFTINADERHIYGKKAADGCIIVKTKQAVLVAEYTAPVQAPESTPIVENLADYLVSVGY</sequence>
<dbReference type="Proteomes" id="UP000029665">
    <property type="component" value="Unassembled WGS sequence"/>
</dbReference>
<dbReference type="AlphaFoldDB" id="A0A060S8S8"/>
<dbReference type="InterPro" id="IPR036140">
    <property type="entry name" value="PFN_sf"/>
</dbReference>
<dbReference type="GO" id="GO:0005938">
    <property type="term" value="C:cell cortex"/>
    <property type="evidence" value="ECO:0007669"/>
    <property type="project" value="TreeGrafter"/>
</dbReference>
<keyword evidence="8" id="KW-1185">Reference proteome</keyword>
<gene>
    <name evidence="7" type="ORF">BN946_scf184989.g44</name>
</gene>
<evidence type="ECO:0000256" key="4">
    <source>
        <dbReference type="ARBA" id="ARBA00023203"/>
    </source>
</evidence>
<dbReference type="PANTHER" id="PTHR11604">
    <property type="entry name" value="PROFILIN"/>
    <property type="match status" value="1"/>
</dbReference>
<dbReference type="STRING" id="5643.A0A060S8S8"/>
<dbReference type="Pfam" id="PF00235">
    <property type="entry name" value="Profilin"/>
    <property type="match status" value="1"/>
</dbReference>
<comment type="caution">
    <text evidence="7">The sequence shown here is derived from an EMBL/GenBank/DDBJ whole genome shotgun (WGS) entry which is preliminary data.</text>
</comment>
<evidence type="ECO:0000256" key="6">
    <source>
        <dbReference type="RuleBase" id="RU003909"/>
    </source>
</evidence>
<accession>A0A060S8S8</accession>
<dbReference type="InterPro" id="IPR048278">
    <property type="entry name" value="PFN"/>
</dbReference>
<proteinExistence type="inferred from homology"/>
<name>A0A060S8S8_PYCCI</name>
<evidence type="ECO:0000256" key="3">
    <source>
        <dbReference type="ARBA" id="ARBA00022490"/>
    </source>
</evidence>
<dbReference type="Gene3D" id="3.30.450.30">
    <property type="entry name" value="Dynein light chain 2a, cytoplasmic"/>
    <property type="match status" value="1"/>
</dbReference>
<dbReference type="CDD" id="cd00148">
    <property type="entry name" value="PROF"/>
    <property type="match status" value="1"/>
</dbReference>
<dbReference type="HOGENOM" id="CLU_1836150_0_0_1"/>
<dbReference type="EMBL" id="CCBP010000025">
    <property type="protein sequence ID" value="CDO68778.1"/>
    <property type="molecule type" value="Genomic_DNA"/>
</dbReference>
<comment type="similarity">
    <text evidence="2 6">Belongs to the profilin family.</text>
</comment>
<reference evidence="7" key="1">
    <citation type="submission" date="2014-01" db="EMBL/GenBank/DDBJ databases">
        <title>The genome of the white-rot fungus Pycnoporus cinnabarinus: a basidiomycete model with a versatile arsenal for lignocellulosic biomass breakdown.</title>
        <authorList>
            <person name="Levasseur A."/>
            <person name="Lomascolo A."/>
            <person name="Ruiz-Duenas F.J."/>
            <person name="Uzan E."/>
            <person name="Piumi F."/>
            <person name="Kues U."/>
            <person name="Ram A.F.J."/>
            <person name="Murat C."/>
            <person name="Haon M."/>
            <person name="Benoit I."/>
            <person name="Arfi Y."/>
            <person name="Chevret D."/>
            <person name="Drula E."/>
            <person name="Kwon M.J."/>
            <person name="Gouret P."/>
            <person name="Lesage-Meessen L."/>
            <person name="Lombard V."/>
            <person name="Mariette J."/>
            <person name="Noirot C."/>
            <person name="Park J."/>
            <person name="Patyshakuliyeva A."/>
            <person name="Wieneger R.A.B."/>
            <person name="Wosten H.A.B."/>
            <person name="Martin F."/>
            <person name="Coutinho P.M."/>
            <person name="de Vries R."/>
            <person name="Martinez A.T."/>
            <person name="Klopp C."/>
            <person name="Pontarotti P."/>
            <person name="Henrissat B."/>
            <person name="Record E."/>
        </authorList>
    </citation>
    <scope>NUCLEOTIDE SEQUENCE [LARGE SCALE GENOMIC DNA]</scope>
    <source>
        <strain evidence="7">BRFM137</strain>
    </source>
</reference>
<keyword evidence="4 6" id="KW-0009">Actin-binding</keyword>
<evidence type="ECO:0000313" key="7">
    <source>
        <dbReference type="EMBL" id="CDO68778.1"/>
    </source>
</evidence>
<dbReference type="InterPro" id="IPR005455">
    <property type="entry name" value="PFN_euk"/>
</dbReference>
<dbReference type="GO" id="GO:0003785">
    <property type="term" value="F:actin monomer binding"/>
    <property type="evidence" value="ECO:0007669"/>
    <property type="project" value="TreeGrafter"/>
</dbReference>
<comment type="subcellular location">
    <subcellularLocation>
        <location evidence="1">Cytoplasm</location>
        <location evidence="1">Cytoskeleton</location>
    </subcellularLocation>
</comment>
<dbReference type="OrthoDB" id="421374at2759"/>
<dbReference type="GO" id="GO:0005856">
    <property type="term" value="C:cytoskeleton"/>
    <property type="evidence" value="ECO:0007669"/>
    <property type="project" value="UniProtKB-SubCell"/>
</dbReference>
<dbReference type="PANTHER" id="PTHR11604:SF0">
    <property type="entry name" value="PROFILIN"/>
    <property type="match status" value="1"/>
</dbReference>
<organism evidence="7 8">
    <name type="scientific">Pycnoporus cinnabarinus</name>
    <name type="common">Cinnabar-red polypore</name>
    <name type="synonym">Trametes cinnabarina</name>
    <dbReference type="NCBI Taxonomy" id="5643"/>
    <lineage>
        <taxon>Eukaryota</taxon>
        <taxon>Fungi</taxon>
        <taxon>Dikarya</taxon>
        <taxon>Basidiomycota</taxon>
        <taxon>Agaricomycotina</taxon>
        <taxon>Agaricomycetes</taxon>
        <taxon>Polyporales</taxon>
        <taxon>Polyporaceae</taxon>
        <taxon>Trametes</taxon>
    </lineage>
</organism>
<dbReference type="SMART" id="SM00392">
    <property type="entry name" value="PROF"/>
    <property type="match status" value="1"/>
</dbReference>
<evidence type="ECO:0000313" key="8">
    <source>
        <dbReference type="Proteomes" id="UP000029665"/>
    </source>
</evidence>
<evidence type="ECO:0000256" key="5">
    <source>
        <dbReference type="ARBA" id="ARBA00023212"/>
    </source>
</evidence>
<keyword evidence="3" id="KW-0963">Cytoplasm</keyword>
<dbReference type="SUPFAM" id="SSF55770">
    <property type="entry name" value="Profilin (actin-binding protein)"/>
    <property type="match status" value="1"/>
</dbReference>
<keyword evidence="5" id="KW-0206">Cytoskeleton</keyword>
<evidence type="ECO:0000256" key="2">
    <source>
        <dbReference type="ARBA" id="ARBA00010058"/>
    </source>
</evidence>
<protein>
    <recommendedName>
        <fullName evidence="6">Profilin</fullName>
    </recommendedName>
</protein>
<evidence type="ECO:0000256" key="1">
    <source>
        <dbReference type="ARBA" id="ARBA00004245"/>
    </source>
</evidence>